<dbReference type="KEGG" id="saqi:AXG55_10770"/>
<dbReference type="InterPro" id="IPR005814">
    <property type="entry name" value="Aminotrans_3"/>
</dbReference>
<dbReference type="Pfam" id="PF00202">
    <property type="entry name" value="Aminotran_3"/>
    <property type="match status" value="1"/>
</dbReference>
<name>A0A1L4D2E4_9BACT</name>
<keyword evidence="4 5" id="KW-0663">Pyridoxal phosphate</keyword>
<keyword evidence="2" id="KW-0032">Aminotransferase</keyword>
<dbReference type="InterPro" id="IPR015422">
    <property type="entry name" value="PyrdxlP-dep_Trfase_small"/>
</dbReference>
<keyword evidence="3" id="KW-0808">Transferase</keyword>
<dbReference type="InterPro" id="IPR015421">
    <property type="entry name" value="PyrdxlP-dep_Trfase_major"/>
</dbReference>
<dbReference type="EMBL" id="CP017834">
    <property type="protein sequence ID" value="APJ04361.1"/>
    <property type="molecule type" value="Genomic_DNA"/>
</dbReference>
<dbReference type="GO" id="GO:0008483">
    <property type="term" value="F:transaminase activity"/>
    <property type="evidence" value="ECO:0007669"/>
    <property type="project" value="UniProtKB-KW"/>
</dbReference>
<dbReference type="Gene3D" id="3.90.1150.10">
    <property type="entry name" value="Aspartate Aminotransferase, domain 1"/>
    <property type="match status" value="1"/>
</dbReference>
<evidence type="ECO:0000256" key="1">
    <source>
        <dbReference type="ARBA" id="ARBA00001933"/>
    </source>
</evidence>
<dbReference type="GO" id="GO:0030170">
    <property type="term" value="F:pyridoxal phosphate binding"/>
    <property type="evidence" value="ECO:0007669"/>
    <property type="project" value="InterPro"/>
</dbReference>
<dbReference type="PANTHER" id="PTHR11986">
    <property type="entry name" value="AMINOTRANSFERASE CLASS III"/>
    <property type="match status" value="1"/>
</dbReference>
<sequence length="449" mass="50818">MIKKKSRKLTDKLLSRLEKVECPDTTYFGERFPIVMKRGTGMWVHDIDNHRYLDFTACFGVLALGHRPKVTLQALRKQAAKLIHGMGDVHPSTPKIQLLELLAKISPYENAKSLLGQSGGDAIESAIKTAMLATKRNKFLSFAGGYHGLQFAPLTLNHREDFTKGFESWIEGKSYCLPFPYFKGEISSTTENLSHELLLNKHQLQQPEKVLEILEKELKKKEYAALILEPIQGRGGKRGFSADFLKQCQFLCKKYGTLIIFDEIYTGFGRTGKMFAYEHYNVIPDLLCVGKAMGGGLPISACIGNIMDVWEKSKGEARQTQTFLGNPLACYVATETIKSIENHLPTFQAELNKIDREFIKFTEVMNSNKLSEKFPFQIRGKGFMRGIWFYNQEEAFCVPLMENLLENGFIVLPEGPRADVLSLTPPLIATASHYKKILNALPRMLENFK</sequence>
<dbReference type="STRING" id="1915309.AXG55_10770"/>
<reference evidence="6 7" key="1">
    <citation type="submission" date="2016-10" db="EMBL/GenBank/DDBJ databases">
        <title>Silvanigrella aquatica sp. nov., isolated from a freshwater lake located in the Black Forest, Germany, description of Silvanigrellaceae fam. nov., Silvanigrellales ord. nov., reclassification of the order Bdellovibrionales in the class Oligoflexia, reclassification of the families Bacteriovoracaceae and Halobacteriovoraceae in the new order Bacteriovoracales ord. nov., and reclassification of the family Pseudobacteriovoracaceae in the order Oligoflexiales.</title>
        <authorList>
            <person name="Hahn M.W."/>
            <person name="Schmidt J."/>
            <person name="Koll U."/>
            <person name="Rohde M."/>
            <person name="Verbag S."/>
            <person name="Pitt A."/>
            <person name="Nakai R."/>
            <person name="Naganuma T."/>
            <person name="Lang E."/>
        </authorList>
    </citation>
    <scope>NUCLEOTIDE SEQUENCE [LARGE SCALE GENOMIC DNA]</scope>
    <source>
        <strain evidence="6 7">MWH-Nonnen-W8red</strain>
    </source>
</reference>
<dbReference type="InterPro" id="IPR050103">
    <property type="entry name" value="Class-III_PLP-dep_AT"/>
</dbReference>
<dbReference type="Gene3D" id="3.40.640.10">
    <property type="entry name" value="Type I PLP-dependent aspartate aminotransferase-like (Major domain)"/>
    <property type="match status" value="1"/>
</dbReference>
<accession>A0A1L4D2E4</accession>
<proteinExistence type="inferred from homology"/>
<dbReference type="InterPro" id="IPR015424">
    <property type="entry name" value="PyrdxlP-dep_Trfase"/>
</dbReference>
<dbReference type="InterPro" id="IPR049704">
    <property type="entry name" value="Aminotrans_3_PPA_site"/>
</dbReference>
<protein>
    <recommendedName>
        <fullName evidence="8">Aspartate aminotransferase family protein</fullName>
    </recommendedName>
</protein>
<keyword evidence="7" id="KW-1185">Reference proteome</keyword>
<evidence type="ECO:0000256" key="2">
    <source>
        <dbReference type="ARBA" id="ARBA00022576"/>
    </source>
</evidence>
<evidence type="ECO:0000313" key="7">
    <source>
        <dbReference type="Proteomes" id="UP000184731"/>
    </source>
</evidence>
<comment type="similarity">
    <text evidence="5">Belongs to the class-III pyridoxal-phosphate-dependent aminotransferase family.</text>
</comment>
<evidence type="ECO:0000313" key="6">
    <source>
        <dbReference type="EMBL" id="APJ04361.1"/>
    </source>
</evidence>
<evidence type="ECO:0008006" key="8">
    <source>
        <dbReference type="Google" id="ProtNLM"/>
    </source>
</evidence>
<dbReference type="PANTHER" id="PTHR11986:SF79">
    <property type="entry name" value="ACETYLORNITHINE AMINOTRANSFERASE, MITOCHONDRIAL"/>
    <property type="match status" value="1"/>
</dbReference>
<dbReference type="Proteomes" id="UP000184731">
    <property type="component" value="Chromosome"/>
</dbReference>
<dbReference type="CDD" id="cd00610">
    <property type="entry name" value="OAT_like"/>
    <property type="match status" value="1"/>
</dbReference>
<comment type="cofactor">
    <cofactor evidence="1">
        <name>pyridoxal 5'-phosphate</name>
        <dbReference type="ChEBI" id="CHEBI:597326"/>
    </cofactor>
</comment>
<dbReference type="PIRSF" id="PIRSF000521">
    <property type="entry name" value="Transaminase_4ab_Lys_Orn"/>
    <property type="match status" value="1"/>
</dbReference>
<organism evidence="6 7">
    <name type="scientific">Silvanigrella aquatica</name>
    <dbReference type="NCBI Taxonomy" id="1915309"/>
    <lineage>
        <taxon>Bacteria</taxon>
        <taxon>Pseudomonadati</taxon>
        <taxon>Bdellovibrionota</taxon>
        <taxon>Oligoflexia</taxon>
        <taxon>Silvanigrellales</taxon>
        <taxon>Silvanigrellaceae</taxon>
        <taxon>Silvanigrella</taxon>
    </lineage>
</organism>
<dbReference type="AlphaFoldDB" id="A0A1L4D2E4"/>
<evidence type="ECO:0000256" key="4">
    <source>
        <dbReference type="ARBA" id="ARBA00022898"/>
    </source>
</evidence>
<dbReference type="GO" id="GO:0042802">
    <property type="term" value="F:identical protein binding"/>
    <property type="evidence" value="ECO:0007669"/>
    <property type="project" value="TreeGrafter"/>
</dbReference>
<evidence type="ECO:0000256" key="3">
    <source>
        <dbReference type="ARBA" id="ARBA00022679"/>
    </source>
</evidence>
<dbReference type="PROSITE" id="PS00600">
    <property type="entry name" value="AA_TRANSFER_CLASS_3"/>
    <property type="match status" value="1"/>
</dbReference>
<dbReference type="RefSeq" id="WP_233231160.1">
    <property type="nucleotide sequence ID" value="NZ_CP017834.1"/>
</dbReference>
<dbReference type="SUPFAM" id="SSF53383">
    <property type="entry name" value="PLP-dependent transferases"/>
    <property type="match status" value="1"/>
</dbReference>
<gene>
    <name evidence="6" type="ORF">AXG55_10770</name>
</gene>
<evidence type="ECO:0000256" key="5">
    <source>
        <dbReference type="RuleBase" id="RU003560"/>
    </source>
</evidence>